<evidence type="ECO:0000256" key="2">
    <source>
        <dbReference type="ARBA" id="ARBA00004882"/>
    </source>
</evidence>
<dbReference type="InterPro" id="IPR004794">
    <property type="entry name" value="Eubact_RibD"/>
</dbReference>
<dbReference type="Gene3D" id="3.40.430.10">
    <property type="entry name" value="Dihydrofolate Reductase, subunit A"/>
    <property type="match status" value="1"/>
</dbReference>
<dbReference type="Proteomes" id="UP000026714">
    <property type="component" value="Unassembled WGS sequence"/>
</dbReference>
<dbReference type="SUPFAM" id="SSF53927">
    <property type="entry name" value="Cytidine deaminase-like"/>
    <property type="match status" value="1"/>
</dbReference>
<evidence type="ECO:0000256" key="7">
    <source>
        <dbReference type="ARBA" id="ARBA00022723"/>
    </source>
</evidence>
<keyword evidence="12" id="KW-0378">Hydrolase</keyword>
<feature type="binding site" evidence="14">
    <location>
        <position position="335"/>
    </location>
    <ligand>
        <name>substrate</name>
    </ligand>
</feature>
<dbReference type="InterPro" id="IPR016192">
    <property type="entry name" value="APOBEC/CMP_deaminase_Zn-bd"/>
</dbReference>
<evidence type="ECO:0000256" key="12">
    <source>
        <dbReference type="PIRNR" id="PIRNR006769"/>
    </source>
</evidence>
<sequence>MAARAAMMRCTILFMDALDPTPDDLLPAPLAQFSARDQIAMAEALDLAAQAIGLTEPNPRVGCVLTAPGGQVIGRGHTREAGGPHAEVVALREARAAGHDLRGATAHVTLEPCSHHGRTPPCADALVEAGLARVVIAALDPNPLVAGRGVRRLHAAGIEVIHGLMAEASRELNIGFFSRMIRGRPWVRMKVAGSLDGRSALPDGRSQWITGAAARADGHAWRRRAGAILTGVGTVLDDDPRLDTRLATDPWGRLPLRVVLDSTLRTPPTARLLDAPGRALLLCRPAALEDEARVAALQREGVEIEAVAPGTDGRPDLAAVLALLGRRGVNELHVEAGARLNGALLAAGQVDELLAYVAPVLLGEGRGLAAFGPPAALDQAWRMALHDVARVGEDVRLIGRPSAVSAP</sequence>
<dbReference type="EMBL" id="AZRA01000050">
    <property type="protein sequence ID" value="KDB52369.1"/>
    <property type="molecule type" value="Genomic_DNA"/>
</dbReference>
<evidence type="ECO:0000256" key="3">
    <source>
        <dbReference type="ARBA" id="ARBA00004910"/>
    </source>
</evidence>
<feature type="binding site" evidence="14">
    <location>
        <position position="238"/>
    </location>
    <ligand>
        <name>NADP(+)</name>
        <dbReference type="ChEBI" id="CHEBI:58349"/>
    </ligand>
</feature>
<dbReference type="InterPro" id="IPR016193">
    <property type="entry name" value="Cytidine_deaminase-like"/>
</dbReference>
<evidence type="ECO:0000259" key="16">
    <source>
        <dbReference type="PROSITE" id="PS51747"/>
    </source>
</evidence>
<dbReference type="NCBIfam" id="TIGR00326">
    <property type="entry name" value="eubact_ribD"/>
    <property type="match status" value="1"/>
</dbReference>
<evidence type="ECO:0000256" key="9">
    <source>
        <dbReference type="ARBA" id="ARBA00022857"/>
    </source>
</evidence>
<feature type="domain" description="CMP/dCMP-type deaminase" evidence="16">
    <location>
        <begin position="35"/>
        <end position="161"/>
    </location>
</feature>
<dbReference type="GO" id="GO:0008835">
    <property type="term" value="F:diaminohydroxyphosphoribosylaminopyrimidine deaminase activity"/>
    <property type="evidence" value="ECO:0007669"/>
    <property type="project" value="UniProtKB-EC"/>
</dbReference>
<keyword evidence="10 12" id="KW-0560">Oxidoreductase</keyword>
<evidence type="ECO:0000256" key="8">
    <source>
        <dbReference type="ARBA" id="ARBA00022833"/>
    </source>
</evidence>
<keyword evidence="7 12" id="KW-0479">Metal-binding</keyword>
<dbReference type="SUPFAM" id="SSF53597">
    <property type="entry name" value="Dihydrofolate reductase-like"/>
    <property type="match status" value="1"/>
</dbReference>
<feature type="binding site" evidence="14">
    <location>
        <position position="245"/>
    </location>
    <ligand>
        <name>substrate</name>
    </ligand>
</feature>
<dbReference type="PIRSF" id="PIRSF006769">
    <property type="entry name" value="RibD"/>
    <property type="match status" value="1"/>
</dbReference>
<keyword evidence="9 12" id="KW-0521">NADP</keyword>
<evidence type="ECO:0000256" key="14">
    <source>
        <dbReference type="PIRSR" id="PIRSR006769-2"/>
    </source>
</evidence>
<dbReference type="InterPro" id="IPR024072">
    <property type="entry name" value="DHFR-like_dom_sf"/>
</dbReference>
<comment type="pathway">
    <text evidence="2 12">Cofactor biosynthesis; riboflavin biosynthesis; 5-amino-6-(D-ribitylamino)uracil from GTP: step 2/4.</text>
</comment>
<evidence type="ECO:0000256" key="5">
    <source>
        <dbReference type="ARBA" id="ARBA00007417"/>
    </source>
</evidence>
<comment type="cofactor">
    <cofactor evidence="12 15">
        <name>Zn(2+)</name>
        <dbReference type="ChEBI" id="CHEBI:29105"/>
    </cofactor>
    <text evidence="12 15">Binds 1 zinc ion.</text>
</comment>
<evidence type="ECO:0000256" key="6">
    <source>
        <dbReference type="ARBA" id="ARBA00022619"/>
    </source>
</evidence>
<evidence type="ECO:0000313" key="18">
    <source>
        <dbReference type="Proteomes" id="UP000026714"/>
    </source>
</evidence>
<evidence type="ECO:0000256" key="13">
    <source>
        <dbReference type="PIRSR" id="PIRSR006769-1"/>
    </source>
</evidence>
<feature type="binding site" evidence="14">
    <location>
        <position position="242"/>
    </location>
    <ligand>
        <name>substrate</name>
    </ligand>
</feature>
<feature type="binding site" evidence="14">
    <location>
        <position position="262"/>
    </location>
    <ligand>
        <name>NADP(+)</name>
        <dbReference type="ChEBI" id="CHEBI:58349"/>
    </ligand>
</feature>
<evidence type="ECO:0000256" key="10">
    <source>
        <dbReference type="ARBA" id="ARBA00023002"/>
    </source>
</evidence>
<evidence type="ECO:0000256" key="4">
    <source>
        <dbReference type="ARBA" id="ARBA00005259"/>
    </source>
</evidence>
<reference evidence="17 18" key="1">
    <citation type="journal article" date="2014" name="FEMS Microbiol. Ecol.">
        <title>Sphaerotilus natans encrusted with nanoball-shaped Fe(III) oxide minerals formed by nitrate-reducing mixotrophic Fe(II) oxidation.</title>
        <authorList>
            <person name="Park S."/>
            <person name="Kim D.H."/>
            <person name="Lee J.H."/>
            <person name="Hur H.G."/>
        </authorList>
    </citation>
    <scope>NUCLEOTIDE SEQUENCE [LARGE SCALE GENOMIC DNA]</scope>
    <source>
        <strain evidence="17 18">DSM 6575</strain>
    </source>
</reference>
<dbReference type="PROSITE" id="PS51747">
    <property type="entry name" value="CYT_DCMP_DEAMINASES_2"/>
    <property type="match status" value="1"/>
</dbReference>
<gene>
    <name evidence="17" type="ORF">X805_19840</name>
</gene>
<dbReference type="PATRIC" id="fig|1286631.3.peg.1950"/>
<dbReference type="PANTHER" id="PTHR38011:SF7">
    <property type="entry name" value="2,5-DIAMINO-6-RIBOSYLAMINO-4(3H)-PYRIMIDINONE 5'-PHOSPHATE REDUCTASE"/>
    <property type="match status" value="1"/>
</dbReference>
<dbReference type="Gene3D" id="3.40.140.10">
    <property type="entry name" value="Cytidine Deaminase, domain 2"/>
    <property type="match status" value="1"/>
</dbReference>
<dbReference type="Pfam" id="PF01872">
    <property type="entry name" value="RibD_C"/>
    <property type="match status" value="1"/>
</dbReference>
<dbReference type="PROSITE" id="PS00903">
    <property type="entry name" value="CYT_DCMP_DEAMINASES_1"/>
    <property type="match status" value="1"/>
</dbReference>
<dbReference type="Pfam" id="PF00383">
    <property type="entry name" value="dCMP_cyt_deam_1"/>
    <property type="match status" value="1"/>
</dbReference>
<evidence type="ECO:0000256" key="15">
    <source>
        <dbReference type="PIRSR" id="PIRSR006769-3"/>
    </source>
</evidence>
<dbReference type="EC" id="3.5.4.26" evidence="12"/>
<keyword evidence="8 12" id="KW-0862">Zinc</keyword>
<dbReference type="GO" id="GO:0008703">
    <property type="term" value="F:5-amino-6-(5-phosphoribosylamino)uracil reductase activity"/>
    <property type="evidence" value="ECO:0007669"/>
    <property type="project" value="UniProtKB-EC"/>
</dbReference>
<proteinExistence type="inferred from homology"/>
<feature type="binding site" evidence="14">
    <location>
        <position position="206"/>
    </location>
    <ligand>
        <name>substrate</name>
    </ligand>
</feature>
<dbReference type="NCBIfam" id="TIGR00227">
    <property type="entry name" value="ribD_Cterm"/>
    <property type="match status" value="1"/>
</dbReference>
<organism evidence="17 18">
    <name type="scientific">Sphaerotilus natans subsp. natans DSM 6575</name>
    <dbReference type="NCBI Taxonomy" id="1286631"/>
    <lineage>
        <taxon>Bacteria</taxon>
        <taxon>Pseudomonadati</taxon>
        <taxon>Pseudomonadota</taxon>
        <taxon>Betaproteobacteria</taxon>
        <taxon>Burkholderiales</taxon>
        <taxon>Sphaerotilaceae</taxon>
        <taxon>Sphaerotilus</taxon>
    </lineage>
</organism>
<dbReference type="eggNOG" id="COG0117">
    <property type="taxonomic scope" value="Bacteria"/>
</dbReference>
<evidence type="ECO:0000256" key="1">
    <source>
        <dbReference type="ARBA" id="ARBA00002151"/>
    </source>
</evidence>
<dbReference type="CDD" id="cd01284">
    <property type="entry name" value="Riboflavin_deaminase-reductase"/>
    <property type="match status" value="1"/>
</dbReference>
<dbReference type="InterPro" id="IPR002734">
    <property type="entry name" value="RibDG_C"/>
</dbReference>
<comment type="pathway">
    <text evidence="3 12">Cofactor biosynthesis; riboflavin biosynthesis; 5-amino-6-(D-ribitylamino)uracil from GTP: step 3/4.</text>
</comment>
<comment type="similarity">
    <text evidence="4 12">In the N-terminal section; belongs to the cytidine and deoxycytidylate deaminase family.</text>
</comment>
<keyword evidence="11" id="KW-0511">Multifunctional enzyme</keyword>
<keyword evidence="6 12" id="KW-0686">Riboflavin biosynthesis</keyword>
<dbReference type="UniPathway" id="UPA00275">
    <property type="reaction ID" value="UER00401"/>
</dbReference>
<protein>
    <recommendedName>
        <fullName evidence="12">Riboflavin biosynthesis protein RibD</fullName>
    </recommendedName>
    <domain>
        <recommendedName>
            <fullName evidence="12">Diaminohydroxyphosphoribosylaminopyrimidine deaminase</fullName>
            <shortName evidence="12">DRAP deaminase</shortName>
            <ecNumber evidence="12">3.5.4.26</ecNumber>
        </recommendedName>
        <alternativeName>
            <fullName evidence="12">Riboflavin-specific deaminase</fullName>
        </alternativeName>
    </domain>
    <domain>
        <recommendedName>
            <fullName evidence="12">5-amino-6-(5-phosphoribosylamino)uracil reductase</fullName>
            <ecNumber evidence="12">1.1.1.193</ecNumber>
        </recommendedName>
        <alternativeName>
            <fullName evidence="12">HTP reductase</fullName>
        </alternativeName>
    </domain>
</protein>
<dbReference type="InterPro" id="IPR011549">
    <property type="entry name" value="RibD_C"/>
</dbReference>
<dbReference type="GO" id="GO:0009231">
    <property type="term" value="P:riboflavin biosynthetic process"/>
    <property type="evidence" value="ECO:0007669"/>
    <property type="project" value="UniProtKB-UniPathway"/>
</dbReference>
<dbReference type="GO" id="GO:0008270">
    <property type="term" value="F:zinc ion binding"/>
    <property type="evidence" value="ECO:0007669"/>
    <property type="project" value="InterPro"/>
</dbReference>
<accession>A0A059KMC8</accession>
<dbReference type="InterPro" id="IPR050765">
    <property type="entry name" value="Riboflavin_Biosynth_HTPR"/>
</dbReference>
<dbReference type="GO" id="GO:0050661">
    <property type="term" value="F:NADP binding"/>
    <property type="evidence" value="ECO:0007669"/>
    <property type="project" value="InterPro"/>
</dbReference>
<feature type="binding site" evidence="15">
    <location>
        <position position="85"/>
    </location>
    <ligand>
        <name>Zn(2+)</name>
        <dbReference type="ChEBI" id="CHEBI:29105"/>
        <note>catalytic</note>
    </ligand>
</feature>
<feature type="binding site" evidence="14">
    <location>
        <position position="222"/>
    </location>
    <ligand>
        <name>substrate</name>
    </ligand>
</feature>
<dbReference type="EC" id="1.1.1.193" evidence="12"/>
<keyword evidence="18" id="KW-1185">Reference proteome</keyword>
<feature type="binding site" evidence="14">
    <location>
        <position position="208"/>
    </location>
    <ligand>
        <name>NADP(+)</name>
        <dbReference type="ChEBI" id="CHEBI:58349"/>
    </ligand>
</feature>
<comment type="function">
    <text evidence="1 12">Converts 2,5-diamino-6-(ribosylamino)-4(3h)-pyrimidinone 5'-phosphate into 5-amino-6-(ribosylamino)-2,4(1h,3h)-pyrimidinedione 5'-phosphate.</text>
</comment>
<feature type="binding site" evidence="14">
    <location>
        <position position="234"/>
    </location>
    <ligand>
        <name>NADP(+)</name>
        <dbReference type="ChEBI" id="CHEBI:58349"/>
    </ligand>
</feature>
<comment type="catalytic activity">
    <reaction evidence="12">
        <text>2,5-diamino-6-hydroxy-4-(5-phosphoribosylamino)-pyrimidine + H2O + H(+) = 5-amino-6-(5-phospho-D-ribosylamino)uracil + NH4(+)</text>
        <dbReference type="Rhea" id="RHEA:21868"/>
        <dbReference type="ChEBI" id="CHEBI:15377"/>
        <dbReference type="ChEBI" id="CHEBI:15378"/>
        <dbReference type="ChEBI" id="CHEBI:28938"/>
        <dbReference type="ChEBI" id="CHEBI:58453"/>
        <dbReference type="ChEBI" id="CHEBI:58614"/>
        <dbReference type="EC" id="3.5.4.26"/>
    </reaction>
</comment>
<feature type="binding site" evidence="15">
    <location>
        <position position="113"/>
    </location>
    <ligand>
        <name>Zn(2+)</name>
        <dbReference type="ChEBI" id="CHEBI:29105"/>
        <note>catalytic</note>
    </ligand>
</feature>
<comment type="similarity">
    <text evidence="5 12">In the C-terminal section; belongs to the HTP reductase family.</text>
</comment>
<comment type="catalytic activity">
    <reaction evidence="12">
        <text>5-amino-6-(5-phospho-D-ribitylamino)uracil + NADP(+) = 5-amino-6-(5-phospho-D-ribosylamino)uracil + NADPH + H(+)</text>
        <dbReference type="Rhea" id="RHEA:17845"/>
        <dbReference type="ChEBI" id="CHEBI:15378"/>
        <dbReference type="ChEBI" id="CHEBI:57783"/>
        <dbReference type="ChEBI" id="CHEBI:58349"/>
        <dbReference type="ChEBI" id="CHEBI:58421"/>
        <dbReference type="ChEBI" id="CHEBI:58453"/>
        <dbReference type="EC" id="1.1.1.193"/>
    </reaction>
</comment>
<evidence type="ECO:0000256" key="11">
    <source>
        <dbReference type="ARBA" id="ARBA00023268"/>
    </source>
</evidence>
<dbReference type="AlphaFoldDB" id="A0A059KMC8"/>
<feature type="binding site" evidence="15">
    <location>
        <position position="122"/>
    </location>
    <ligand>
        <name>Zn(2+)</name>
        <dbReference type="ChEBI" id="CHEBI:29105"/>
        <note>catalytic</note>
    </ligand>
</feature>
<dbReference type="STRING" id="34103.SAMN05421778_11585"/>
<dbReference type="PANTHER" id="PTHR38011">
    <property type="entry name" value="DIHYDROFOLATE REDUCTASE FAMILY PROTEIN (AFU_ORTHOLOGUE AFUA_8G06820)"/>
    <property type="match status" value="1"/>
</dbReference>
<comment type="caution">
    <text evidence="17">The sequence shown here is derived from an EMBL/GenBank/DDBJ whole genome shotgun (WGS) entry which is preliminary data.</text>
</comment>
<dbReference type="InterPro" id="IPR002125">
    <property type="entry name" value="CMP_dCMP_dom"/>
</dbReference>
<name>A0A059KMC8_9BURK</name>
<evidence type="ECO:0000313" key="17">
    <source>
        <dbReference type="EMBL" id="KDB52369.1"/>
    </source>
</evidence>
<feature type="binding site" evidence="14">
    <location>
        <begin position="337"/>
        <end position="343"/>
    </location>
    <ligand>
        <name>NADP(+)</name>
        <dbReference type="ChEBI" id="CHEBI:58349"/>
    </ligand>
</feature>
<feature type="active site" description="Proton donor" evidence="13">
    <location>
        <position position="87"/>
    </location>
</feature>
<dbReference type="eggNOG" id="COG1985">
    <property type="taxonomic scope" value="Bacteria"/>
</dbReference>
<feature type="binding site" evidence="14">
    <location>
        <position position="192"/>
    </location>
    <ligand>
        <name>NADP(+)</name>
        <dbReference type="ChEBI" id="CHEBI:58349"/>
    </ligand>
</feature>